<feature type="region of interest" description="Disordered" evidence="1">
    <location>
        <begin position="49"/>
        <end position="70"/>
    </location>
</feature>
<evidence type="ECO:0000313" key="3">
    <source>
        <dbReference type="Proteomes" id="UP001055219"/>
    </source>
</evidence>
<comment type="caution">
    <text evidence="2">The sequence shown here is derived from an EMBL/GenBank/DDBJ whole genome shotgun (WGS) entry which is preliminary data.</text>
</comment>
<proteinExistence type="predicted"/>
<reference evidence="2" key="1">
    <citation type="journal article" date="2021" name="J Fungi (Basel)">
        <title>Genomic and Metabolomic Analyses of the Marine Fungus Emericellopsis cladophorae: Insights into Saltwater Adaptability Mechanisms and Its Biosynthetic Potential.</title>
        <authorList>
            <person name="Goncalves M.F.M."/>
            <person name="Hilario S."/>
            <person name="Van de Peer Y."/>
            <person name="Esteves A.C."/>
            <person name="Alves A."/>
        </authorList>
    </citation>
    <scope>NUCLEOTIDE SEQUENCE</scope>
    <source>
        <strain evidence="2">MUM 19.33</strain>
    </source>
</reference>
<sequence>MGRRPDSEKVYILMCTSPNESLTTSVLSVFAALQDANEECLRQARAAGVELTNESSTSGPEKDTIGPVEPVRWDTVDGVSCWVEAFDVKPQRIEPSVLQ</sequence>
<gene>
    <name evidence="2" type="ORF">J7T54_004643</name>
</gene>
<dbReference type="OrthoDB" id="5058048at2759"/>
<dbReference type="GeneID" id="75831129"/>
<dbReference type="RefSeq" id="XP_051364953.1">
    <property type="nucleotide sequence ID" value="XM_051503318.1"/>
</dbReference>
<evidence type="ECO:0000256" key="1">
    <source>
        <dbReference type="SAM" id="MobiDB-lite"/>
    </source>
</evidence>
<name>A0A9Q0BFL1_9HYPO</name>
<evidence type="ECO:0000313" key="2">
    <source>
        <dbReference type="EMBL" id="KAI6784097.1"/>
    </source>
</evidence>
<dbReference type="AlphaFoldDB" id="A0A9Q0BFL1"/>
<dbReference type="EMBL" id="JAGIXG020000005">
    <property type="protein sequence ID" value="KAI6784097.1"/>
    <property type="molecule type" value="Genomic_DNA"/>
</dbReference>
<reference evidence="2" key="2">
    <citation type="submission" date="2022-07" db="EMBL/GenBank/DDBJ databases">
        <authorList>
            <person name="Goncalves M.F.M."/>
            <person name="Hilario S."/>
            <person name="Van De Peer Y."/>
            <person name="Esteves A.C."/>
            <person name="Alves A."/>
        </authorList>
    </citation>
    <scope>NUCLEOTIDE SEQUENCE</scope>
    <source>
        <strain evidence="2">MUM 19.33</strain>
    </source>
</reference>
<protein>
    <submittedName>
        <fullName evidence="2">Uncharacterized protein</fullName>
    </submittedName>
</protein>
<organism evidence="2 3">
    <name type="scientific">Emericellopsis cladophorae</name>
    <dbReference type="NCBI Taxonomy" id="2686198"/>
    <lineage>
        <taxon>Eukaryota</taxon>
        <taxon>Fungi</taxon>
        <taxon>Dikarya</taxon>
        <taxon>Ascomycota</taxon>
        <taxon>Pezizomycotina</taxon>
        <taxon>Sordariomycetes</taxon>
        <taxon>Hypocreomycetidae</taxon>
        <taxon>Hypocreales</taxon>
        <taxon>Bionectriaceae</taxon>
        <taxon>Emericellopsis</taxon>
    </lineage>
</organism>
<dbReference type="Proteomes" id="UP001055219">
    <property type="component" value="Unassembled WGS sequence"/>
</dbReference>
<keyword evidence="3" id="KW-1185">Reference proteome</keyword>
<accession>A0A9Q0BFL1</accession>